<dbReference type="Proteomes" id="UP000262917">
    <property type="component" value="Unassembled WGS sequence"/>
</dbReference>
<feature type="transmembrane region" description="Helical" evidence="1">
    <location>
        <begin position="215"/>
        <end position="234"/>
    </location>
</feature>
<feature type="transmembrane region" description="Helical" evidence="1">
    <location>
        <begin position="81"/>
        <end position="99"/>
    </location>
</feature>
<organism evidence="3 4">
    <name type="scientific">Cognatiluteimonas weifangensis</name>
    <dbReference type="NCBI Taxonomy" id="2303539"/>
    <lineage>
        <taxon>Bacteria</taxon>
        <taxon>Pseudomonadati</taxon>
        <taxon>Pseudomonadota</taxon>
        <taxon>Gammaproteobacteria</taxon>
        <taxon>Lysobacterales</taxon>
        <taxon>Lysobacteraceae</taxon>
        <taxon>Cognatiluteimonas</taxon>
    </lineage>
</organism>
<keyword evidence="1" id="KW-1133">Transmembrane helix</keyword>
<dbReference type="InterPro" id="IPR052529">
    <property type="entry name" value="Bact_Transport_Assoc"/>
</dbReference>
<dbReference type="Pfam" id="PF04235">
    <property type="entry name" value="DUF418"/>
    <property type="match status" value="1"/>
</dbReference>
<evidence type="ECO:0000256" key="1">
    <source>
        <dbReference type="SAM" id="Phobius"/>
    </source>
</evidence>
<dbReference type="AlphaFoldDB" id="A0A372DIQ5"/>
<dbReference type="PANTHER" id="PTHR30590:SF2">
    <property type="entry name" value="INNER MEMBRANE PROTEIN"/>
    <property type="match status" value="1"/>
</dbReference>
<feature type="domain" description="DUF418" evidence="2">
    <location>
        <begin position="320"/>
        <end position="480"/>
    </location>
</feature>
<dbReference type="RefSeq" id="WP_117203342.1">
    <property type="nucleotide sequence ID" value="NZ_JBHTBK010000046.1"/>
</dbReference>
<keyword evidence="1" id="KW-0812">Transmembrane</keyword>
<feature type="transmembrane region" description="Helical" evidence="1">
    <location>
        <begin position="417"/>
        <end position="438"/>
    </location>
</feature>
<reference evidence="3 4" key="1">
    <citation type="submission" date="2018-08" db="EMBL/GenBank/DDBJ databases">
        <title>Lysobacter weifangensis sp. nov., a new member of the family 'Xanthomonadaceae', isolated from soil in a farmland.</title>
        <authorList>
            <person name="Zhao H."/>
        </authorList>
    </citation>
    <scope>NUCLEOTIDE SEQUENCE [LARGE SCALE GENOMIC DNA]</scope>
    <source>
        <strain evidence="3 4">WF-2</strain>
    </source>
</reference>
<evidence type="ECO:0000313" key="3">
    <source>
        <dbReference type="EMBL" id="RFP59455.1"/>
    </source>
</evidence>
<feature type="transmembrane region" description="Helical" evidence="1">
    <location>
        <begin position="369"/>
        <end position="396"/>
    </location>
</feature>
<protein>
    <submittedName>
        <fullName evidence="3">DUF418 domain-containing protein</fullName>
    </submittedName>
</protein>
<feature type="transmembrane region" description="Helical" evidence="1">
    <location>
        <begin position="338"/>
        <end position="357"/>
    </location>
</feature>
<evidence type="ECO:0000313" key="4">
    <source>
        <dbReference type="Proteomes" id="UP000262917"/>
    </source>
</evidence>
<comment type="caution">
    <text evidence="3">The sequence shown here is derived from an EMBL/GenBank/DDBJ whole genome shotgun (WGS) entry which is preliminary data.</text>
</comment>
<proteinExistence type="predicted"/>
<dbReference type="PANTHER" id="PTHR30590">
    <property type="entry name" value="INNER MEMBRANE PROTEIN"/>
    <property type="match status" value="1"/>
</dbReference>
<dbReference type="EMBL" id="QVPD01000012">
    <property type="protein sequence ID" value="RFP59455.1"/>
    <property type="molecule type" value="Genomic_DNA"/>
</dbReference>
<feature type="transmembrane region" description="Helical" evidence="1">
    <location>
        <begin position="303"/>
        <end position="326"/>
    </location>
</feature>
<name>A0A372DIQ5_9GAMM</name>
<keyword evidence="1" id="KW-0472">Membrane</keyword>
<feature type="transmembrane region" description="Helical" evidence="1">
    <location>
        <begin position="183"/>
        <end position="203"/>
    </location>
</feature>
<gene>
    <name evidence="3" type="ORF">D0Y53_10850</name>
</gene>
<feature type="transmembrane region" description="Helical" evidence="1">
    <location>
        <begin position="156"/>
        <end position="177"/>
    </location>
</feature>
<dbReference type="InterPro" id="IPR007349">
    <property type="entry name" value="DUF418"/>
</dbReference>
<accession>A0A372DIQ5</accession>
<keyword evidence="4" id="KW-1185">Reference proteome</keyword>
<sequence length="494" mass="53224">MPQIRPHDALPHGRLGPVAAGERIVALDVVRGFALLGIFLMNVEFFSRPLADLDAGLPVAAATGLDYWAGWLVHVLVRGKFWTMFSLLFGMGFAVMLTRAERAGAAFTAPYLRRTLALGVIGALHYLFLWAGDILFSYALGAALLMIVFHARPRPLFLFAGACAALAAGCALAAKLGLGAPPWQLFLALGVPVLVLAIVAAVLRRWPLSGLRHAGLALYLLPFLAMAVGGAAMLQAPPETRAPATAQAAQDTPAAKAQAERAQRLREHAARIATEARVMSQGSYAEAVALRAGEFGRQAGTDAAFAMIVLGMFLLGAWFVRSGIMLDPAAHLPLFRRLAWFGIPVGVGIGVLAAGIATSHVRGRNDAAFQLATGLAMLGNLPASLGYVAAVVLAFHGRWRRWVAALAPAGRMALSNYLLQSLLGTWFFYGYGLGHWGMGRAGQLLFVVVVFALQLLLSHWWLARFRYGPLEWLWRGVTYLRWPRLRQPRIGQAA</sequence>
<feature type="transmembrane region" description="Helical" evidence="1">
    <location>
        <begin position="444"/>
        <end position="463"/>
    </location>
</feature>
<feature type="transmembrane region" description="Helical" evidence="1">
    <location>
        <begin position="55"/>
        <end position="75"/>
    </location>
</feature>
<evidence type="ECO:0000259" key="2">
    <source>
        <dbReference type="Pfam" id="PF04235"/>
    </source>
</evidence>
<feature type="transmembrane region" description="Helical" evidence="1">
    <location>
        <begin position="134"/>
        <end position="151"/>
    </location>
</feature>
<dbReference type="OrthoDB" id="9807744at2"/>